<dbReference type="PANTHER" id="PTHR24342:SF14">
    <property type="entry name" value="DEATH-ASSOCIATED PROTEIN KINASE DAPK-1"/>
    <property type="match status" value="1"/>
</dbReference>
<dbReference type="GO" id="GO:0004674">
    <property type="term" value="F:protein serine/threonine kinase activity"/>
    <property type="evidence" value="ECO:0007669"/>
    <property type="project" value="UniProtKB-KW"/>
</dbReference>
<feature type="repeat" description="ANK" evidence="6">
    <location>
        <begin position="708"/>
        <end position="740"/>
    </location>
</feature>
<dbReference type="GO" id="GO:0005524">
    <property type="term" value="F:ATP binding"/>
    <property type="evidence" value="ECO:0007669"/>
    <property type="project" value="UniProtKB-UniRule"/>
</dbReference>
<evidence type="ECO:0000259" key="9">
    <source>
        <dbReference type="PROSITE" id="PS50017"/>
    </source>
</evidence>
<evidence type="ECO:0000256" key="5">
    <source>
        <dbReference type="ARBA" id="ARBA00022840"/>
    </source>
</evidence>
<evidence type="ECO:0000256" key="7">
    <source>
        <dbReference type="PROSITE-ProRule" id="PRU10141"/>
    </source>
</evidence>
<proteinExistence type="predicted"/>
<dbReference type="FunFam" id="3.30.200.20:FF:000042">
    <property type="entry name" value="Aurora kinase A"/>
    <property type="match status" value="1"/>
</dbReference>
<dbReference type="InterPro" id="IPR011029">
    <property type="entry name" value="DEATH-like_dom_sf"/>
</dbReference>
<feature type="repeat" description="ANK" evidence="6">
    <location>
        <begin position="840"/>
        <end position="872"/>
    </location>
</feature>
<dbReference type="PROSITE" id="PS50017">
    <property type="entry name" value="DEATH_DOMAIN"/>
    <property type="match status" value="1"/>
</dbReference>
<dbReference type="Gene3D" id="1.25.40.20">
    <property type="entry name" value="Ankyrin repeat-containing domain"/>
    <property type="match status" value="3"/>
</dbReference>
<dbReference type="PROSITE" id="PS00108">
    <property type="entry name" value="PROTEIN_KINASE_ST"/>
    <property type="match status" value="1"/>
</dbReference>
<dbReference type="GO" id="GO:0005634">
    <property type="term" value="C:nucleus"/>
    <property type="evidence" value="ECO:0007669"/>
    <property type="project" value="TreeGrafter"/>
</dbReference>
<feature type="repeat" description="ANK" evidence="6">
    <location>
        <begin position="605"/>
        <end position="637"/>
    </location>
</feature>
<dbReference type="Pfam" id="PF00069">
    <property type="entry name" value="Pkinase"/>
    <property type="match status" value="1"/>
</dbReference>
<dbReference type="InterPro" id="IPR000719">
    <property type="entry name" value="Prot_kinase_dom"/>
</dbReference>
<dbReference type="SUPFAM" id="SSF47986">
    <property type="entry name" value="DEATH domain"/>
    <property type="match status" value="1"/>
</dbReference>
<dbReference type="FunFam" id="1.10.510.10:FF:000571">
    <property type="entry name" value="Maternal embryonic leucine zipper kinase"/>
    <property type="match status" value="1"/>
</dbReference>
<keyword evidence="11" id="KW-1185">Reference proteome</keyword>
<evidence type="ECO:0000256" key="6">
    <source>
        <dbReference type="PROSITE-ProRule" id="PRU00023"/>
    </source>
</evidence>
<evidence type="ECO:0008006" key="12">
    <source>
        <dbReference type="Google" id="ProtNLM"/>
    </source>
</evidence>
<dbReference type="PANTHER" id="PTHR24342">
    <property type="entry name" value="SERINE/THREONINE-PROTEIN KINASE 17"/>
    <property type="match status" value="1"/>
</dbReference>
<dbReference type="Gene3D" id="3.40.50.300">
    <property type="entry name" value="P-loop containing nucleotide triphosphate hydrolases"/>
    <property type="match status" value="1"/>
</dbReference>
<keyword evidence="6" id="KW-0040">ANK repeat</keyword>
<organism evidence="10 11">
    <name type="scientific">Brachionus calyciflorus</name>
    <dbReference type="NCBI Taxonomy" id="104777"/>
    <lineage>
        <taxon>Eukaryota</taxon>
        <taxon>Metazoa</taxon>
        <taxon>Spiralia</taxon>
        <taxon>Gnathifera</taxon>
        <taxon>Rotifera</taxon>
        <taxon>Eurotatoria</taxon>
        <taxon>Monogononta</taxon>
        <taxon>Pseudotrocha</taxon>
        <taxon>Ploima</taxon>
        <taxon>Brachionidae</taxon>
        <taxon>Brachionus</taxon>
    </lineage>
</organism>
<dbReference type="SUPFAM" id="SSF52540">
    <property type="entry name" value="P-loop containing nucleoside triphosphate hydrolases"/>
    <property type="match status" value="1"/>
</dbReference>
<dbReference type="InterPro" id="IPR011009">
    <property type="entry name" value="Kinase-like_dom_sf"/>
</dbReference>
<evidence type="ECO:0000256" key="4">
    <source>
        <dbReference type="ARBA" id="ARBA00022777"/>
    </source>
</evidence>
<dbReference type="GO" id="GO:0043065">
    <property type="term" value="P:positive regulation of apoptotic process"/>
    <property type="evidence" value="ECO:0007669"/>
    <property type="project" value="TreeGrafter"/>
</dbReference>
<accession>A0A813M1Q9</accession>
<keyword evidence="5 7" id="KW-0067">ATP-binding</keyword>
<dbReference type="Gene3D" id="3.30.200.20">
    <property type="entry name" value="Phosphorylase Kinase, domain 1"/>
    <property type="match status" value="1"/>
</dbReference>
<dbReference type="OrthoDB" id="504170at2759"/>
<keyword evidence="4" id="KW-0418">Kinase</keyword>
<feature type="domain" description="Protein kinase" evidence="8">
    <location>
        <begin position="12"/>
        <end position="273"/>
    </location>
</feature>
<sequence length="1800" mass="206603">MQIRTEPFRDFYDIYEDLGSGQFAIVRRCREASTNLEYAAKFVAKRRPNSSSRKGLFREKILQEIEILSELKHNNIISLHEVFETDHEIILVLELVKGGELFEFISEKDHLSESDAAKFITQILEGVSHFHARNIVHLDLKPENVMLLDRDDCLIKIIDFGISRKLKPGEKVMETYGTPEFVAPEIIQYQPISTATDMWSIGVITYILLSGASPFLGDSKQETFANITNIDYSFDDEYFGHTSDLAKDFISRLFVKDVRKRATVKDCLEHPWIKPRRQTDEDLRRQAQINIEQFKSYQARRRWKVQMKCESRTVRTVTTKYRDSEGNIKSKRRAELSGKSVLYEGEYSETDSEPESDRPREPLVKNLGVFESGQLDDIRLGIDSIKIGNHRASSDDPAMSQRQKLLNIPNIELKPIKVTEFNESLDGDSDENESVNDSSKLQAKIDSHLGLNKTAEVIDNNQNIISDETKVDEKSDFRIIDSHDEKTGLAVRTSIENKMKTNENVKVCKADNVDVQETDDAIVKKITTKTKTTKKVVKTTTTTTTKKTIGSGNNINRVSLGQNLYKNENDFVLTALFYAAETGDYFNLKQLLQIAPIDVNKTNQNRETAVHIAAQNGQLEILKLLNQFKTNLHARDINEENAIHFCSRCNNVENSKPIISYLVKNGVSLNSQNKNGETPLHIASRYGCIELVRILCEYGANLDIQDDQLETALHVACWNGFPEIVKCLCHYGCDVNLKNKEGETGLIVACARGCIESVKTLTEHKADLNCRDNRRNTALHWAVKRHFNMIALLLINAECNMDLLDSNGESALHIACRQNLLPVVQTMCSLGCRVDIKNKNEMTPLHTATERNDIDAVRCLCLAGLDLSIKNRDGYTAEQLAINLKHSNIANLLNSLRRKLCYLMLTKTFRSDENRGMFIEQLDATNDVLRRIKVKVFGSSNVGKTTLIDSMNCSYLNSFFRKTRLSTNTKPQKNYGRKRNVLEKINTHQIHTDALDINDLVIEPEKINKTNILDNYDLVNQNYTKGIQTTQCTFSGSHFTLWEYSGYEPYKNFYDQFIDQSCYIHLILYKINETQDDCFKECVKWLEYLRSRLVKNTLNQVNLSLNSLDHNATSISNLDDNFSHSIKVVFVGTHSDLEPDSSEKANNLKNLLENYYTNDDIFDLSERHYLLDSRAAWESEIKLLIQKLVKLKQSVLEFLPRCTMLLNRTLFHIQNWRKLLQPQQGLVTPPSTPTINSKNFSFFPPVSNTYPVMTWKYFIDQIRDLINPLASDEHLIRLKSQLELMGEIVCIKKSEQDLLVCFQPEWLFKILGRLFTHERFYQSINLNGIFKLNDLSEIFQDLCPNINLIKDILISFDLCTEFEDSQNGDLLYEFSTLNFLSEPLPLAFQNVKNFPHQNAQFVSHGFHIKQSLYHLNRPLQKLSMNSSMTQSIMMLPIVKPSQLSNIFFKLQIFLRHLTCNFEDNVKKLRVDTPTRVHKPLARAQSKLDTLLDSPESNSSYPNTANSTMNILKFNKNFKFLPPVNHGTLIDLDLYQTRYCSRLTRKSCFIEALLSLDHLNGDYIELRACAPDTHREELFYFVQDLYTVIEHVILDICPNINLEKNYLLFKPVRLPVKTGIIGHELIYSNKDLILLQMENKVKFESVFLDLVCCGSELIRKNLSLGMDLSVNKMAIYTRKMLCKMLDKVDPMGRDWSILAFLLGLQDYLKNLDEENTPISTTPTNSISSSTCLKSSKCEFVLNEWFKLRPEQANVKNLLSKIRDLGRLDVYEMVLNTVNLFNANTQRDSGIQNSNQTLASIK</sequence>
<dbReference type="PROSITE" id="PS50297">
    <property type="entry name" value="ANK_REP_REGION"/>
    <property type="match status" value="6"/>
</dbReference>
<dbReference type="GO" id="GO:0035556">
    <property type="term" value="P:intracellular signal transduction"/>
    <property type="evidence" value="ECO:0007669"/>
    <property type="project" value="TreeGrafter"/>
</dbReference>
<comment type="caution">
    <text evidence="10">The sequence shown here is derived from an EMBL/GenBank/DDBJ whole genome shotgun (WGS) entry which is preliminary data.</text>
</comment>
<evidence type="ECO:0000256" key="1">
    <source>
        <dbReference type="ARBA" id="ARBA00022527"/>
    </source>
</evidence>
<evidence type="ECO:0000259" key="8">
    <source>
        <dbReference type="PROSITE" id="PS50011"/>
    </source>
</evidence>
<dbReference type="Gene3D" id="1.10.510.10">
    <property type="entry name" value="Transferase(Phosphotransferase) domain 1"/>
    <property type="match status" value="1"/>
</dbReference>
<dbReference type="Gene3D" id="1.10.533.10">
    <property type="entry name" value="Death Domain, Fas"/>
    <property type="match status" value="1"/>
</dbReference>
<dbReference type="PROSITE" id="PS00107">
    <property type="entry name" value="PROTEIN_KINASE_ATP"/>
    <property type="match status" value="1"/>
</dbReference>
<dbReference type="InterPro" id="IPR002110">
    <property type="entry name" value="Ankyrin_rpt"/>
</dbReference>
<dbReference type="PROSITE" id="PS50088">
    <property type="entry name" value="ANK_REPEAT"/>
    <property type="match status" value="6"/>
</dbReference>
<dbReference type="PRINTS" id="PR01415">
    <property type="entry name" value="ANKYRIN"/>
</dbReference>
<dbReference type="Pfam" id="PF12796">
    <property type="entry name" value="Ank_2"/>
    <property type="match status" value="3"/>
</dbReference>
<gene>
    <name evidence="10" type="ORF">OXX778_LOCUS305</name>
</gene>
<evidence type="ECO:0000313" key="11">
    <source>
        <dbReference type="Proteomes" id="UP000663879"/>
    </source>
</evidence>
<name>A0A813M1Q9_9BILA</name>
<feature type="repeat" description="ANK" evidence="6">
    <location>
        <begin position="675"/>
        <end position="707"/>
    </location>
</feature>
<dbReference type="EMBL" id="CAJNOC010000014">
    <property type="protein sequence ID" value="CAF0705932.1"/>
    <property type="molecule type" value="Genomic_DNA"/>
</dbReference>
<feature type="domain" description="Death" evidence="9">
    <location>
        <begin position="1688"/>
        <end position="1776"/>
    </location>
</feature>
<evidence type="ECO:0000256" key="2">
    <source>
        <dbReference type="ARBA" id="ARBA00022679"/>
    </source>
</evidence>
<dbReference type="InterPro" id="IPR027417">
    <property type="entry name" value="P-loop_NTPase"/>
</dbReference>
<dbReference type="SMART" id="SM00248">
    <property type="entry name" value="ANK"/>
    <property type="match status" value="10"/>
</dbReference>
<reference evidence="10" key="1">
    <citation type="submission" date="2021-02" db="EMBL/GenBank/DDBJ databases">
        <authorList>
            <person name="Nowell W R."/>
        </authorList>
    </citation>
    <scope>NUCLEOTIDE SEQUENCE</scope>
    <source>
        <strain evidence="10">Ploen Becks lab</strain>
    </source>
</reference>
<dbReference type="Pfam" id="PF00531">
    <property type="entry name" value="Death"/>
    <property type="match status" value="1"/>
</dbReference>
<dbReference type="SMART" id="SM00220">
    <property type="entry name" value="S_TKc"/>
    <property type="match status" value="1"/>
</dbReference>
<keyword evidence="1" id="KW-0723">Serine/threonine-protein kinase</keyword>
<feature type="binding site" evidence="7">
    <location>
        <position position="45"/>
    </location>
    <ligand>
        <name>ATP</name>
        <dbReference type="ChEBI" id="CHEBI:30616"/>
    </ligand>
</feature>
<dbReference type="InterPro" id="IPR036770">
    <property type="entry name" value="Ankyrin_rpt-contain_sf"/>
</dbReference>
<dbReference type="Proteomes" id="UP000663879">
    <property type="component" value="Unassembled WGS sequence"/>
</dbReference>
<feature type="repeat" description="ANK" evidence="6">
    <location>
        <begin position="741"/>
        <end position="773"/>
    </location>
</feature>
<dbReference type="InterPro" id="IPR008271">
    <property type="entry name" value="Ser/Thr_kinase_AS"/>
</dbReference>
<protein>
    <recommendedName>
        <fullName evidence="12">Non-specific serine/threonine protein kinase</fullName>
    </recommendedName>
</protein>
<dbReference type="SUPFAM" id="SSF56112">
    <property type="entry name" value="Protein kinase-like (PK-like)"/>
    <property type="match status" value="1"/>
</dbReference>
<dbReference type="SUPFAM" id="SSF48403">
    <property type="entry name" value="Ankyrin repeat"/>
    <property type="match status" value="1"/>
</dbReference>
<evidence type="ECO:0000313" key="10">
    <source>
        <dbReference type="EMBL" id="CAF0705932.1"/>
    </source>
</evidence>
<keyword evidence="2" id="KW-0808">Transferase</keyword>
<evidence type="ECO:0000256" key="3">
    <source>
        <dbReference type="ARBA" id="ARBA00022741"/>
    </source>
</evidence>
<dbReference type="InterPro" id="IPR000488">
    <property type="entry name" value="Death_dom"/>
</dbReference>
<dbReference type="PROSITE" id="PS50011">
    <property type="entry name" value="PROTEIN_KINASE_DOM"/>
    <property type="match status" value="1"/>
</dbReference>
<keyword evidence="3 7" id="KW-0547">Nucleotide-binding</keyword>
<dbReference type="GO" id="GO:0045087">
    <property type="term" value="P:innate immune response"/>
    <property type="evidence" value="ECO:0007669"/>
    <property type="project" value="UniProtKB-ARBA"/>
</dbReference>
<dbReference type="InterPro" id="IPR017441">
    <property type="entry name" value="Protein_kinase_ATP_BS"/>
</dbReference>
<feature type="repeat" description="ANK" evidence="6">
    <location>
        <begin position="807"/>
        <end position="839"/>
    </location>
</feature>